<name>A0A4U8QCV3_9FIRM</name>
<dbReference type="Pfam" id="PF00728">
    <property type="entry name" value="Glyco_hydro_20"/>
    <property type="match status" value="1"/>
</dbReference>
<dbReference type="InterPro" id="IPR011050">
    <property type="entry name" value="Pectin_lyase_fold/virulence"/>
</dbReference>
<dbReference type="EC" id="3.2.1.52" evidence="8"/>
<dbReference type="GO" id="GO:0004563">
    <property type="term" value="F:beta-N-acetylhexosaminidase activity"/>
    <property type="evidence" value="ECO:0007669"/>
    <property type="project" value="UniProtKB-EC"/>
</dbReference>
<dbReference type="SUPFAM" id="SSF49899">
    <property type="entry name" value="Concanavalin A-like lectins/glucanases"/>
    <property type="match status" value="1"/>
</dbReference>
<feature type="active site" description="Proton donor" evidence="5">
    <location>
        <position position="1474"/>
    </location>
</feature>
<dbReference type="PANTHER" id="PTHR43678:SF1">
    <property type="entry name" value="BETA-N-ACETYLHEXOSAMINIDASE"/>
    <property type="match status" value="1"/>
</dbReference>
<dbReference type="Gene3D" id="2.60.40.4270">
    <property type="entry name" value="Listeria-Bacteroides repeat domain"/>
    <property type="match status" value="1"/>
</dbReference>
<dbReference type="InterPro" id="IPR042229">
    <property type="entry name" value="Listeria/Bacterioides_rpt_sf"/>
</dbReference>
<evidence type="ECO:0000256" key="5">
    <source>
        <dbReference type="PIRSR" id="PIRSR625705-1"/>
    </source>
</evidence>
<dbReference type="Gene3D" id="2.60.120.200">
    <property type="match status" value="1"/>
</dbReference>
<keyword evidence="4 8" id="KW-0326">Glycosidase</keyword>
<evidence type="ECO:0000313" key="8">
    <source>
        <dbReference type="EMBL" id="TLD02384.1"/>
    </source>
</evidence>
<dbReference type="EMBL" id="QGQD01000017">
    <property type="protein sequence ID" value="TLD02384.1"/>
    <property type="molecule type" value="Genomic_DNA"/>
</dbReference>
<dbReference type="InterPro" id="IPR006626">
    <property type="entry name" value="PbH1"/>
</dbReference>
<dbReference type="InterPro" id="IPR003343">
    <property type="entry name" value="Big_2"/>
</dbReference>
<comment type="subcellular location">
    <subcellularLocation>
        <location evidence="1">Cell envelope</location>
    </subcellularLocation>
</comment>
<dbReference type="CDD" id="cd02795">
    <property type="entry name" value="CBM6-CBM35-CBM36_like"/>
    <property type="match status" value="1"/>
</dbReference>
<dbReference type="SMART" id="SM00635">
    <property type="entry name" value="BID_2"/>
    <property type="match status" value="3"/>
</dbReference>
<dbReference type="Pfam" id="PF13385">
    <property type="entry name" value="Laminin_G_3"/>
    <property type="match status" value="1"/>
</dbReference>
<keyword evidence="9" id="KW-1185">Reference proteome</keyword>
<dbReference type="SUPFAM" id="SSF49373">
    <property type="entry name" value="Invasin/intimin cell-adhesion fragments"/>
    <property type="match status" value="3"/>
</dbReference>
<dbReference type="NCBIfam" id="TIGR02543">
    <property type="entry name" value="List_Bact_rpt"/>
    <property type="match status" value="1"/>
</dbReference>
<dbReference type="STRING" id="180332.GCA_000797495_01239"/>
<dbReference type="InterPro" id="IPR029018">
    <property type="entry name" value="Hex-like_dom2"/>
</dbReference>
<dbReference type="InterPro" id="IPR052764">
    <property type="entry name" value="GH20_Enzymes"/>
</dbReference>
<dbReference type="Gene3D" id="3.20.20.80">
    <property type="entry name" value="Glycosidases"/>
    <property type="match status" value="1"/>
</dbReference>
<dbReference type="Pfam" id="PF02368">
    <property type="entry name" value="Big_2"/>
    <property type="match status" value="2"/>
</dbReference>
<dbReference type="Pfam" id="PF09479">
    <property type="entry name" value="Flg_new"/>
    <property type="match status" value="1"/>
</dbReference>
<dbReference type="Gene3D" id="2.160.20.10">
    <property type="entry name" value="Single-stranded right-handed beta-helix, Pectin lyase-like"/>
    <property type="match status" value="1"/>
</dbReference>
<dbReference type="Gene3D" id="2.60.120.260">
    <property type="entry name" value="Galactose-binding domain-like"/>
    <property type="match status" value="4"/>
</dbReference>
<comment type="caution">
    <text evidence="8">The sequence shown here is derived from an EMBL/GenBank/DDBJ whole genome shotgun (WGS) entry which is preliminary data.</text>
</comment>
<dbReference type="Pfam" id="PF00754">
    <property type="entry name" value="F5_F8_type_C"/>
    <property type="match status" value="1"/>
</dbReference>
<feature type="domain" description="F5/8 type C" evidence="7">
    <location>
        <begin position="893"/>
        <end position="1055"/>
    </location>
</feature>
<dbReference type="PROSITE" id="PS50022">
    <property type="entry name" value="FA58C_3"/>
    <property type="match status" value="1"/>
</dbReference>
<dbReference type="InterPro" id="IPR015882">
    <property type="entry name" value="HEX_bac_N"/>
</dbReference>
<evidence type="ECO:0000256" key="1">
    <source>
        <dbReference type="ARBA" id="ARBA00004196"/>
    </source>
</evidence>
<dbReference type="InterPro" id="IPR000421">
    <property type="entry name" value="FA58C"/>
</dbReference>
<feature type="region of interest" description="Disordered" evidence="6">
    <location>
        <begin position="68"/>
        <end position="89"/>
    </location>
</feature>
<reference evidence="8 9" key="1">
    <citation type="journal article" date="2019" name="Anaerobe">
        <title>Detection of Robinsoniella peoriensis in multiple bone samples of a trauma patient.</title>
        <authorList>
            <person name="Schrottner P."/>
            <person name="Hartwich K."/>
            <person name="Bunk B."/>
            <person name="Schober I."/>
            <person name="Helbig S."/>
            <person name="Rudolph W.W."/>
            <person name="Gunzer F."/>
        </authorList>
    </citation>
    <scope>NUCLEOTIDE SEQUENCE [LARGE SCALE GENOMIC DNA]</scope>
    <source>
        <strain evidence="8 9">DSM 106044</strain>
    </source>
</reference>
<dbReference type="RefSeq" id="WP_138001816.1">
    <property type="nucleotide sequence ID" value="NZ_QGQD01000017.1"/>
</dbReference>
<evidence type="ECO:0000313" key="9">
    <source>
        <dbReference type="Proteomes" id="UP000306509"/>
    </source>
</evidence>
<evidence type="ECO:0000259" key="7">
    <source>
        <dbReference type="PROSITE" id="PS50022"/>
    </source>
</evidence>
<dbReference type="InterPro" id="IPR013320">
    <property type="entry name" value="ConA-like_dom_sf"/>
</dbReference>
<dbReference type="InterPro" id="IPR008964">
    <property type="entry name" value="Invasin/intimin_cell_adhesion"/>
</dbReference>
<protein>
    <submittedName>
        <fullName evidence="8">Beta-hexosaminidase</fullName>
        <ecNumber evidence="8">3.2.1.52</ecNumber>
    </submittedName>
</protein>
<dbReference type="InterPro" id="IPR013378">
    <property type="entry name" value="InlB-like_B-rpt"/>
</dbReference>
<evidence type="ECO:0000256" key="2">
    <source>
        <dbReference type="ARBA" id="ARBA00006285"/>
    </source>
</evidence>
<dbReference type="InterPro" id="IPR017853">
    <property type="entry name" value="GH"/>
</dbReference>
<dbReference type="GO" id="GO:0005975">
    <property type="term" value="P:carbohydrate metabolic process"/>
    <property type="evidence" value="ECO:0007669"/>
    <property type="project" value="InterPro"/>
</dbReference>
<dbReference type="SUPFAM" id="SSF49785">
    <property type="entry name" value="Galactose-binding domain-like"/>
    <property type="match status" value="1"/>
</dbReference>
<dbReference type="SUPFAM" id="SSF55545">
    <property type="entry name" value="beta-N-acetylhexosaminidase-like domain"/>
    <property type="match status" value="1"/>
</dbReference>
<dbReference type="InterPro" id="IPR025705">
    <property type="entry name" value="Beta_hexosaminidase_sua/sub"/>
</dbReference>
<gene>
    <name evidence="8" type="primary">exo I_2</name>
    <name evidence="8" type="ORF">DSM106044_00766</name>
</gene>
<dbReference type="Gene3D" id="3.30.379.10">
    <property type="entry name" value="Chitobiase/beta-hexosaminidase domain 2-like"/>
    <property type="match status" value="1"/>
</dbReference>
<sequence precursor="true">MGKRLKLWKRILSIFLAVTLSLSSFIISAGAEGRSYNEIPENTADEASVGNPNGKERTLIIEAENAQLKEPGDFSDDNDSASHGGKHIRTQKAGASVTLTFTGTGILFYAKKGSGAGVLRVDIDGELHGKADEYVSGSPEFQSKTYEALNLSEKNAEHTIVLTAADQNPNGINGSPWFNFDYFEVIQCEEEEAGDTIVSPGDTEYYLDSEAAQNGDGSQESPFNTLIEINRREFAPGDHIFIKRGSVFRGLLYPKGSGSADKPILLDAYGEGEKPLIDGDGRYGGQQEYGAEGPFGEAAAAVYLHNSQYWEISDLRVTNWDEDAANRERSGIRVEASGGGIFRHIYIKDCEIFNIRGYRGQDSIWDVDPVGGGTTFFGSRTTHRTGGINFCSYTGRENNASDKTNPGKISDSEPTIFDDVLIEGNNIENCDANGITTTNVKGEMDNRDYRHKNVVIRRNSITNVQRAGIVPLYTDGALVEHNKVDTFQQTTEGYGCGIWCDRANDMVFQYNEVCNGQNTMDGMAFNLDDMTENGVIQYNYTHNNVGGGTMLHVRTNSYNRNNTIRYNLSVNDTHNYAPHQAIVVCVGEDAKTKIESARVYNNTFFNTRTVRPVYKGDEIAFENNIFYLVNKGMKNKTDAYDVGSKTIFNHNLFAGVHPQDEPSGNENISVTMPGLAGVLVEKDGDQYLPKGIEEAMAAAMLAHASQALNAGTVMEDGVKEDLYGNPVTAGEAPNIGVYNGVSVEKTEYEDFSDITEVSGEPSEFDDFTIEYVEGEDERVSKHAAFKTNPGGAHGGFHISSDEDGASAEYTFTGKAISVYTKSGGAAGVANIYLDGQKAATDDQYEGKETFGRMAFTRTFAESGTHTIKIERSGMKNPSSSGTNLNLDYFKVFKESQPVVPEKELIKMDASGFTAEAESVEEDEGPASCAIDGNSNTYWHSNWSGTAAMQPDFEEGLRNGFTIDLGGNYNIQKLEYLPRQDQNNGTITKYRLFYSKTEDGEFLPIPRGLGYWEGDSTLKSITFEKVNARRIQIRAYDAVSDSSGKNLITAAEFYVYRWKEDGGPVTPPDRSFHVPPAWNQGDTHITLPKVADGWEIELFGSDRKEVVGLDNSVTRPLEDVTVNLLYKLTNRATGEVLETNVNAQITIPAAPMEDFVSGSNEKPGVIPALREWKGASGEIKLTNTSRIVVDSESFRQDDAAHVKENLSKTDNFYTQVNMFKEDLKAQTGLDLPIVTDQEPGAADIYFTAQGAPASLAAEGYMIEFGGQNGDGDSIIVRAPQKTGILYGGITILQILKQNTALSLPRGICRDYPAYEKRGYMLDAARIYLPLEYLEDTLKQMAWYKMNTFSVHLNDCENWGNLELGQERYSAFRLESNVPGLTAEDGSYTKDEFWEFQYDAVDLGINVIPEFDTPGHSLAFTRVWPELAREDNAKYLDVTNPQVLEKVKALFDEYILPQDGKEEVFIGPEVNVGTDEYKTNGLPESDRARYREAFRGYIDQLLQHVKNRGKEPAFWGCLRENAGTTPVTTDALMYAWYWDYSEALKALEAGYRVLTMDEMETYIVPGGGWYVNQYGRGEHLYNTWLPNDNRAWDISFSGDRAPAPKGHPRVVGGQFAVWNDWIGNGISTGDISFRIQYNIPAIAQKSWSVDESNASMNYTEFKRLGEIIGDAPGSDFLYRNNRFTKDKILDLGEEDDISKQTDMQLDPVNVGSDAQGKDGTGIRFNGKDSYIESDVDSTGFDWTVGMWINPDVGNAADAVLMEGKTGTLKLKQGKTGKIGYSVGNYDHYFHYRLPEGRWTHIALTGDAYGVKLYANGIFIDELKDKPWPNLNFDSNFAKPSGQPNFIPTYFETLMLPTSVLGSKTNAFKGVADDFRIYNRVLEADEILEMTNMKGDASRALAAKVNEANELLDSGRLSEDPEAKTAMLNAVKAAANVLANPAFTEEQIKSADQALQAEVEKAPADPADINLMADAYAATSVECHTGFGPEKMVDGDDALESRLATKRGVEEVPVEFTLAEEKTFNTLVIKEGLGPITGETLAAQIKGYEIQVAKNGKYEDLLSAVDQSAGIVGEKLTIDLGQDVTASKIRVIFKVNPEAGINIKEAELYRLLKPQPYVNETARDVVNYLGIPERLELTDTHLPISEMPGAYSSRIIASGNLDIIALDGTVVREDTDQTVTILMEVTKRKGTNTIVEKAVMPYKVVVAGLQTPAVIYRVTFHANGGTAVNPASIDTESGKAIGSLPSTTREGYEFQGWFTAQTGGTKVTEATVVTSDMTLYAQWKKMIQPQPRPEVSFTKTEYSLYATQTIKTSVNANAAAGVVTGYKSSNTKVAAVTSAGVIKGIQKGSATITVYTSGKGTATVNVTVKTPKVTLTAKKAKLQAGKSTKAITVKSKIKTDKVVKFTSGKKKIASVNHKGKIKGIKAGKTRITVFMKSGARASCVLTVQKAPVKTTKIRVPKKVTLKVKEKQKIEVVRKPVTAADKIDYRSSDSKIAKVDKKGIITAKKAGSCHITVTCNKITKRIRVIVERK</sequence>
<dbReference type="PRINTS" id="PR00738">
    <property type="entry name" value="GLHYDRLASE20"/>
</dbReference>
<dbReference type="PANTHER" id="PTHR43678">
    <property type="entry name" value="PUTATIVE (AFU_ORTHOLOGUE AFUA_2G00640)-RELATED"/>
    <property type="match status" value="1"/>
</dbReference>
<dbReference type="SUPFAM" id="SSF51445">
    <property type="entry name" value="(Trans)glycosidases"/>
    <property type="match status" value="1"/>
</dbReference>
<dbReference type="InterPro" id="IPR008979">
    <property type="entry name" value="Galactose-bd-like_sf"/>
</dbReference>
<keyword evidence="3 8" id="KW-0378">Hydrolase</keyword>
<dbReference type="CDD" id="cd06564">
    <property type="entry name" value="GH20_DspB_LnbB-like"/>
    <property type="match status" value="1"/>
</dbReference>
<evidence type="ECO:0000256" key="4">
    <source>
        <dbReference type="ARBA" id="ARBA00023295"/>
    </source>
</evidence>
<dbReference type="SUPFAM" id="SSF51126">
    <property type="entry name" value="Pectin lyase-like"/>
    <property type="match status" value="1"/>
</dbReference>
<dbReference type="Proteomes" id="UP000306509">
    <property type="component" value="Unassembled WGS sequence"/>
</dbReference>
<dbReference type="GO" id="GO:0030313">
    <property type="term" value="C:cell envelope"/>
    <property type="evidence" value="ECO:0007669"/>
    <property type="project" value="UniProtKB-SubCell"/>
</dbReference>
<proteinExistence type="inferred from homology"/>
<evidence type="ECO:0000256" key="3">
    <source>
        <dbReference type="ARBA" id="ARBA00022801"/>
    </source>
</evidence>
<dbReference type="Pfam" id="PF02838">
    <property type="entry name" value="Glyco_hydro_20b"/>
    <property type="match status" value="1"/>
</dbReference>
<accession>A0A4U8QCV3</accession>
<comment type="similarity">
    <text evidence="2">Belongs to the glycosyl hydrolase 20 family.</text>
</comment>
<dbReference type="Gene3D" id="2.60.40.1080">
    <property type="match status" value="3"/>
</dbReference>
<dbReference type="InterPro" id="IPR015883">
    <property type="entry name" value="Glyco_hydro_20_cat"/>
</dbReference>
<evidence type="ECO:0000256" key="6">
    <source>
        <dbReference type="SAM" id="MobiDB-lite"/>
    </source>
</evidence>
<organism evidence="8 9">
    <name type="scientific">Robinsoniella peoriensis</name>
    <dbReference type="NCBI Taxonomy" id="180332"/>
    <lineage>
        <taxon>Bacteria</taxon>
        <taxon>Bacillati</taxon>
        <taxon>Bacillota</taxon>
        <taxon>Clostridia</taxon>
        <taxon>Lachnospirales</taxon>
        <taxon>Lachnospiraceae</taxon>
        <taxon>Robinsoniella</taxon>
    </lineage>
</organism>
<dbReference type="InterPro" id="IPR012334">
    <property type="entry name" value="Pectin_lyas_fold"/>
</dbReference>
<dbReference type="SMART" id="SM00710">
    <property type="entry name" value="PbH1"/>
    <property type="match status" value="7"/>
</dbReference>